<keyword evidence="2" id="KW-0255">Endonuclease</keyword>
<evidence type="ECO:0000313" key="2">
    <source>
        <dbReference type="EMBL" id="NMQ07702.1"/>
    </source>
</evidence>
<keyword evidence="3" id="KW-1185">Reference proteome</keyword>
<sequence length="197" mass="22490">MGLAVRDHNYHTYADYLAWPEDVRYELIDGTAYLMAPAPTLEHQEVAGEIYFQLRQALAGKTCRVFIAPLDVRFPKTEAADERIDTVLQPDVLVVCDLSRLDHRGVCGAPDLVVEVLSPSTASHDHVWKRRVYERSGVREYWLVHPIDRMITVYRLQDGEYGKPDVMELSGETVVGILPGVAVRWDALLQRLPKREY</sequence>
<keyword evidence="2" id="KW-0540">Nuclease</keyword>
<feature type="domain" description="Putative restriction endonuclease" evidence="1">
    <location>
        <begin position="14"/>
        <end position="174"/>
    </location>
</feature>
<organism evidence="2 3">
    <name type="scientific">Candidatus Accumulibacter contiguus</name>
    <dbReference type="NCBI Taxonomy" id="2954381"/>
    <lineage>
        <taxon>Bacteria</taxon>
        <taxon>Pseudomonadati</taxon>
        <taxon>Pseudomonadota</taxon>
        <taxon>Betaproteobacteria</taxon>
        <taxon>Candidatus Accumulibacter</taxon>
    </lineage>
</organism>
<evidence type="ECO:0000259" key="1">
    <source>
        <dbReference type="Pfam" id="PF05685"/>
    </source>
</evidence>
<dbReference type="InterPro" id="IPR012296">
    <property type="entry name" value="Nuclease_put_TT1808"/>
</dbReference>
<protein>
    <submittedName>
        <fullName evidence="2">Uma2 family endonuclease</fullName>
    </submittedName>
</protein>
<comment type="caution">
    <text evidence="2">The sequence shown here is derived from an EMBL/GenBank/DDBJ whole genome shotgun (WGS) entry which is preliminary data.</text>
</comment>
<dbReference type="Pfam" id="PF05685">
    <property type="entry name" value="Uma2"/>
    <property type="match status" value="1"/>
</dbReference>
<gene>
    <name evidence="2" type="ORF">E4Q08_21915</name>
</gene>
<dbReference type="RefSeq" id="WP_169071953.1">
    <property type="nucleotide sequence ID" value="NZ_JAZKUC010000001.1"/>
</dbReference>
<proteinExistence type="predicted"/>
<dbReference type="PANTHER" id="PTHR36558">
    <property type="entry name" value="GLR1098 PROTEIN"/>
    <property type="match status" value="1"/>
</dbReference>
<evidence type="ECO:0000313" key="3">
    <source>
        <dbReference type="Proteomes" id="UP000886469"/>
    </source>
</evidence>
<dbReference type="InterPro" id="IPR011335">
    <property type="entry name" value="Restrct_endonuc-II-like"/>
</dbReference>
<dbReference type="InterPro" id="IPR008538">
    <property type="entry name" value="Uma2"/>
</dbReference>
<dbReference type="Gene3D" id="3.90.1570.10">
    <property type="entry name" value="tt1808, chain A"/>
    <property type="match status" value="1"/>
</dbReference>
<accession>A0ABX1TDE1</accession>
<dbReference type="Proteomes" id="UP000886469">
    <property type="component" value="Unassembled WGS sequence"/>
</dbReference>
<dbReference type="CDD" id="cd06260">
    <property type="entry name" value="DUF820-like"/>
    <property type="match status" value="1"/>
</dbReference>
<dbReference type="GO" id="GO:0004519">
    <property type="term" value="F:endonuclease activity"/>
    <property type="evidence" value="ECO:0007669"/>
    <property type="project" value="UniProtKB-KW"/>
</dbReference>
<dbReference type="PANTHER" id="PTHR36558:SF1">
    <property type="entry name" value="RESTRICTION ENDONUCLEASE DOMAIN-CONTAINING PROTEIN-RELATED"/>
    <property type="match status" value="1"/>
</dbReference>
<keyword evidence="2" id="KW-0378">Hydrolase</keyword>
<dbReference type="SUPFAM" id="SSF52980">
    <property type="entry name" value="Restriction endonuclease-like"/>
    <property type="match status" value="1"/>
</dbReference>
<reference evidence="2" key="1">
    <citation type="submission" date="2019-03" db="EMBL/GenBank/DDBJ databases">
        <title>Metabolic reconstructions from genomes of highly enriched 'Candidatus Accumulibacter' and 'Candidatus Competibacter' bioreactor populations.</title>
        <authorList>
            <person name="Annavajhala M.K."/>
            <person name="Welles L."/>
            <person name="Abbas B."/>
            <person name="Sorokin D."/>
            <person name="Park H."/>
            <person name="Van Loosdrecht M."/>
            <person name="Chandran K."/>
        </authorList>
    </citation>
    <scope>NUCLEOTIDE SEQUENCE</scope>
    <source>
        <strain evidence="2">SBR_L</strain>
    </source>
</reference>
<dbReference type="EMBL" id="SPMX01000090">
    <property type="protein sequence ID" value="NMQ07702.1"/>
    <property type="molecule type" value="Genomic_DNA"/>
</dbReference>
<name>A0ABX1TDE1_9PROT</name>